<protein>
    <submittedName>
        <fullName evidence="1">Uncharacterized protein</fullName>
    </submittedName>
</protein>
<dbReference type="EMBL" id="LAZR01034076">
    <property type="protein sequence ID" value="KKL46319.1"/>
    <property type="molecule type" value="Genomic_DNA"/>
</dbReference>
<organism evidence="1">
    <name type="scientific">marine sediment metagenome</name>
    <dbReference type="NCBI Taxonomy" id="412755"/>
    <lineage>
        <taxon>unclassified sequences</taxon>
        <taxon>metagenomes</taxon>
        <taxon>ecological metagenomes</taxon>
    </lineage>
</organism>
<dbReference type="AlphaFoldDB" id="A0A0F9CB93"/>
<gene>
    <name evidence="1" type="ORF">LCGC14_2346770</name>
</gene>
<reference evidence="1" key="1">
    <citation type="journal article" date="2015" name="Nature">
        <title>Complex archaea that bridge the gap between prokaryotes and eukaryotes.</title>
        <authorList>
            <person name="Spang A."/>
            <person name="Saw J.H."/>
            <person name="Jorgensen S.L."/>
            <person name="Zaremba-Niedzwiedzka K."/>
            <person name="Martijn J."/>
            <person name="Lind A.E."/>
            <person name="van Eijk R."/>
            <person name="Schleper C."/>
            <person name="Guy L."/>
            <person name="Ettema T.J."/>
        </authorList>
    </citation>
    <scope>NUCLEOTIDE SEQUENCE</scope>
</reference>
<name>A0A0F9CB93_9ZZZZ</name>
<sequence length="75" mass="8291">MATRIWTAKIALKELNNCGECLNRNEYIDAKGRHSCTISKARKISIAVETGAQLFPTWCPLPRGGRSLVTSKEGQ</sequence>
<evidence type="ECO:0000313" key="1">
    <source>
        <dbReference type="EMBL" id="KKL46319.1"/>
    </source>
</evidence>
<accession>A0A0F9CB93</accession>
<comment type="caution">
    <text evidence="1">The sequence shown here is derived from an EMBL/GenBank/DDBJ whole genome shotgun (WGS) entry which is preliminary data.</text>
</comment>
<proteinExistence type="predicted"/>